<evidence type="ECO:0000313" key="1">
    <source>
        <dbReference type="EMBL" id="KAG0723817.1"/>
    </source>
</evidence>
<dbReference type="AlphaFoldDB" id="A0A8J4YAY1"/>
<name>A0A8J4YAY1_CHIOP</name>
<sequence length="109" mass="12513">MKPRKPFDFLLVLLHNDAFGKWAVLPFRGAVVADCVSLRADKRDYVLYLPAIKLSSLPSGSNLRRKRACGEVMRLEAEVWRHDRRSEVIGEWTKRHGSGCMTLKAKFLK</sequence>
<proteinExistence type="predicted"/>
<dbReference type="Proteomes" id="UP000770661">
    <property type="component" value="Unassembled WGS sequence"/>
</dbReference>
<evidence type="ECO:0000313" key="2">
    <source>
        <dbReference type="Proteomes" id="UP000770661"/>
    </source>
</evidence>
<protein>
    <submittedName>
        <fullName evidence="1">Uncharacterized protein</fullName>
    </submittedName>
</protein>
<gene>
    <name evidence="1" type="ORF">GWK47_041873</name>
</gene>
<accession>A0A8J4YAY1</accession>
<organism evidence="1 2">
    <name type="scientific">Chionoecetes opilio</name>
    <name type="common">Atlantic snow crab</name>
    <name type="synonym">Cancer opilio</name>
    <dbReference type="NCBI Taxonomy" id="41210"/>
    <lineage>
        <taxon>Eukaryota</taxon>
        <taxon>Metazoa</taxon>
        <taxon>Ecdysozoa</taxon>
        <taxon>Arthropoda</taxon>
        <taxon>Crustacea</taxon>
        <taxon>Multicrustacea</taxon>
        <taxon>Malacostraca</taxon>
        <taxon>Eumalacostraca</taxon>
        <taxon>Eucarida</taxon>
        <taxon>Decapoda</taxon>
        <taxon>Pleocyemata</taxon>
        <taxon>Brachyura</taxon>
        <taxon>Eubrachyura</taxon>
        <taxon>Majoidea</taxon>
        <taxon>Majidae</taxon>
        <taxon>Chionoecetes</taxon>
    </lineage>
</organism>
<comment type="caution">
    <text evidence="1">The sequence shown here is derived from an EMBL/GenBank/DDBJ whole genome shotgun (WGS) entry which is preliminary data.</text>
</comment>
<dbReference type="EMBL" id="JACEEZ010007672">
    <property type="protein sequence ID" value="KAG0723817.1"/>
    <property type="molecule type" value="Genomic_DNA"/>
</dbReference>
<dbReference type="OrthoDB" id="6354997at2759"/>
<keyword evidence="2" id="KW-1185">Reference proteome</keyword>
<reference evidence="1" key="1">
    <citation type="submission" date="2020-07" db="EMBL/GenBank/DDBJ databases">
        <title>The High-quality genome of the commercially important snow crab, Chionoecetes opilio.</title>
        <authorList>
            <person name="Jeong J.-H."/>
            <person name="Ryu S."/>
        </authorList>
    </citation>
    <scope>NUCLEOTIDE SEQUENCE</scope>
    <source>
        <strain evidence="1">MADBK_172401_WGS</strain>
        <tissue evidence="1">Digestive gland</tissue>
    </source>
</reference>